<sequence>MIIKKELSKRFWIALFLWLISLIFVVGRVGVAEGVLHYLQCFDIFVADLIIDFVEASYILPISIIYPFYSEDIIAVFLIK</sequence>
<keyword evidence="3" id="KW-1185">Reference proteome</keyword>
<dbReference type="Proteomes" id="UP000217276">
    <property type="component" value="Chromosome"/>
</dbReference>
<name>A0A250FB15_9FLAO</name>
<proteinExistence type="predicted"/>
<evidence type="ECO:0000313" key="3">
    <source>
        <dbReference type="Proteomes" id="UP000217276"/>
    </source>
</evidence>
<dbReference type="KEGG" id="clk:CGC53_08180"/>
<protein>
    <submittedName>
        <fullName evidence="2">Uncharacterized protein</fullName>
    </submittedName>
</protein>
<keyword evidence="1" id="KW-1133">Transmembrane helix</keyword>
<reference evidence="3" key="1">
    <citation type="submission" date="2017-06" db="EMBL/GenBank/DDBJ databases">
        <title>Capnocytophaga spp. assemblies.</title>
        <authorList>
            <person name="Gulvik C.A."/>
        </authorList>
    </citation>
    <scope>NUCLEOTIDE SEQUENCE [LARGE SCALE GENOMIC DNA]</scope>
    <source>
        <strain evidence="3">H6253</strain>
    </source>
</reference>
<keyword evidence="1" id="KW-0812">Transmembrane</keyword>
<gene>
    <name evidence="2" type="ORF">CGC53_08180</name>
</gene>
<organism evidence="2 3">
    <name type="scientific">Capnocytophaga leadbetteri</name>
    <dbReference type="NCBI Taxonomy" id="327575"/>
    <lineage>
        <taxon>Bacteria</taxon>
        <taxon>Pseudomonadati</taxon>
        <taxon>Bacteroidota</taxon>
        <taxon>Flavobacteriia</taxon>
        <taxon>Flavobacteriales</taxon>
        <taxon>Flavobacteriaceae</taxon>
        <taxon>Capnocytophaga</taxon>
    </lineage>
</organism>
<keyword evidence="1" id="KW-0472">Membrane</keyword>
<feature type="transmembrane region" description="Helical" evidence="1">
    <location>
        <begin position="12"/>
        <end position="38"/>
    </location>
</feature>
<dbReference type="AlphaFoldDB" id="A0A250FB15"/>
<dbReference type="EMBL" id="CP022384">
    <property type="protein sequence ID" value="ATA82322.1"/>
    <property type="molecule type" value="Genomic_DNA"/>
</dbReference>
<accession>A0A250FB15</accession>
<evidence type="ECO:0000313" key="2">
    <source>
        <dbReference type="EMBL" id="ATA82322.1"/>
    </source>
</evidence>
<feature type="transmembrane region" description="Helical" evidence="1">
    <location>
        <begin position="58"/>
        <end position="79"/>
    </location>
</feature>
<evidence type="ECO:0000256" key="1">
    <source>
        <dbReference type="SAM" id="Phobius"/>
    </source>
</evidence>